<name>A6ZNI7_YEAS7</name>
<dbReference type="AlphaFoldDB" id="A6ZNI7"/>
<accession>A6ZNI7</accession>
<protein>
    <submittedName>
        <fullName evidence="1">Conserved protein</fullName>
    </submittedName>
</protein>
<dbReference type="EMBL" id="AAFW02000030">
    <property type="protein sequence ID" value="EDN63852.1"/>
    <property type="molecule type" value="Genomic_DNA"/>
</dbReference>
<organism evidence="1 2">
    <name type="scientific">Saccharomyces cerevisiae (strain YJM789)</name>
    <name type="common">Baker's yeast</name>
    <dbReference type="NCBI Taxonomy" id="307796"/>
    <lineage>
        <taxon>Eukaryota</taxon>
        <taxon>Fungi</taxon>
        <taxon>Dikarya</taxon>
        <taxon>Ascomycota</taxon>
        <taxon>Saccharomycotina</taxon>
        <taxon>Saccharomycetes</taxon>
        <taxon>Saccharomycetales</taxon>
        <taxon>Saccharomycetaceae</taxon>
        <taxon>Saccharomyces</taxon>
    </lineage>
</organism>
<reference evidence="1 2" key="1">
    <citation type="journal article" date="2007" name="Proc. Natl. Acad. Sci. U.S.A.">
        <title>Genome sequencing and comparative analysis of Saccharomyces cerevisiae strain YJM789.</title>
        <authorList>
            <person name="Wei W."/>
            <person name="McCusker J.H."/>
            <person name="Hyman R.W."/>
            <person name="Jones T."/>
            <person name="Ning Y."/>
            <person name="Cao Z."/>
            <person name="Gu Z."/>
            <person name="Bruno D."/>
            <person name="Miranda M."/>
            <person name="Nguyen M."/>
            <person name="Wilhelmy J."/>
            <person name="Komp C."/>
            <person name="Tamse R."/>
            <person name="Wang X."/>
            <person name="Jia P."/>
            <person name="Luedi P."/>
            <person name="Oefner P.J."/>
            <person name="David L."/>
            <person name="Dietrich F.S."/>
            <person name="Li Y."/>
            <person name="Davis R.W."/>
            <person name="Steinmetz L.M."/>
        </authorList>
    </citation>
    <scope>NUCLEOTIDE SEQUENCE [LARGE SCALE GENOMIC DNA]</scope>
    <source>
        <strain evidence="1 2">YJM789</strain>
    </source>
</reference>
<dbReference type="OrthoDB" id="10269500at2759"/>
<gene>
    <name evidence="1" type="ORF">SCY_5055</name>
</gene>
<dbReference type="Proteomes" id="UP000007060">
    <property type="component" value="Unassembled WGS sequence"/>
</dbReference>
<comment type="caution">
    <text evidence="1">The sequence shown here is derived from an EMBL/GenBank/DDBJ whole genome shotgun (WGS) entry which is preliminary data.</text>
</comment>
<dbReference type="HOGENOM" id="CLU_3125881_0_0_1"/>
<evidence type="ECO:0000313" key="1">
    <source>
        <dbReference type="EMBL" id="EDN63852.1"/>
    </source>
</evidence>
<sequence length="50" mass="5710">MSNTFVAVEFSWLYAISLILPCETIRVAWAPKRAYHGTSEEKRRLAPADI</sequence>
<proteinExistence type="predicted"/>
<evidence type="ECO:0000313" key="2">
    <source>
        <dbReference type="Proteomes" id="UP000007060"/>
    </source>
</evidence>